<dbReference type="EMBL" id="CAJNOO010002229">
    <property type="protein sequence ID" value="CAF1247883.1"/>
    <property type="molecule type" value="Genomic_DNA"/>
</dbReference>
<name>A0A814ZU29_9BILA</name>
<feature type="domain" description="CENP-V/GFA" evidence="5">
    <location>
        <begin position="25"/>
        <end position="144"/>
    </location>
</feature>
<dbReference type="Pfam" id="PF04828">
    <property type="entry name" value="GFA"/>
    <property type="match status" value="1"/>
</dbReference>
<proteinExistence type="inferred from homology"/>
<dbReference type="AlphaFoldDB" id="A0A814ZU29"/>
<comment type="caution">
    <text evidence="6">The sequence shown here is derived from an EMBL/GenBank/DDBJ whole genome shotgun (WGS) entry which is preliminary data.</text>
</comment>
<reference evidence="6" key="1">
    <citation type="submission" date="2021-02" db="EMBL/GenBank/DDBJ databases">
        <authorList>
            <person name="Nowell W R."/>
        </authorList>
    </citation>
    <scope>NUCLEOTIDE SEQUENCE</scope>
</reference>
<evidence type="ECO:0000256" key="3">
    <source>
        <dbReference type="ARBA" id="ARBA00022833"/>
    </source>
</evidence>
<protein>
    <recommendedName>
        <fullName evidence="5">CENP-V/GFA domain-containing protein</fullName>
    </recommendedName>
</protein>
<evidence type="ECO:0000256" key="2">
    <source>
        <dbReference type="ARBA" id="ARBA00022723"/>
    </source>
</evidence>
<dbReference type="GO" id="GO:0016846">
    <property type="term" value="F:carbon-sulfur lyase activity"/>
    <property type="evidence" value="ECO:0007669"/>
    <property type="project" value="InterPro"/>
</dbReference>
<evidence type="ECO:0000256" key="4">
    <source>
        <dbReference type="ARBA" id="ARBA00023239"/>
    </source>
</evidence>
<comment type="similarity">
    <text evidence="1">Belongs to the Gfa family.</text>
</comment>
<dbReference type="Proteomes" id="UP000663882">
    <property type="component" value="Unassembled WGS sequence"/>
</dbReference>
<dbReference type="PANTHER" id="PTHR33337">
    <property type="entry name" value="GFA DOMAIN-CONTAINING PROTEIN"/>
    <property type="match status" value="1"/>
</dbReference>
<evidence type="ECO:0000313" key="7">
    <source>
        <dbReference type="EMBL" id="CAF3867332.1"/>
    </source>
</evidence>
<sequence length="177" mass="20340">MKPEKRKTSLNEKMKSKENVEQLKFEGSCYCGLCQFICEGRPIFRVICHCSICTRISGGIAVAFVGFENDNLKIIKGSEHLRGFKTTERMERFHCEKCSSNVYNQSLLADRLFRDTSLMNFQKDDQGNILHLDQLKPDSHMFFSQCQECYSEMFKTDGLIKFSSMPGSTIIPNHPSK</sequence>
<keyword evidence="4" id="KW-0456">Lyase</keyword>
<evidence type="ECO:0000259" key="5">
    <source>
        <dbReference type="PROSITE" id="PS51891"/>
    </source>
</evidence>
<keyword evidence="2" id="KW-0479">Metal-binding</keyword>
<dbReference type="PROSITE" id="PS51891">
    <property type="entry name" value="CENP_V_GFA"/>
    <property type="match status" value="1"/>
</dbReference>
<dbReference type="Gene3D" id="3.90.1590.10">
    <property type="entry name" value="glutathione-dependent formaldehyde- activating enzyme (gfa)"/>
    <property type="match status" value="1"/>
</dbReference>
<accession>A0A814ZU29</accession>
<dbReference type="OrthoDB" id="9970124at2759"/>
<dbReference type="InterPro" id="IPR011057">
    <property type="entry name" value="Mss4-like_sf"/>
</dbReference>
<evidence type="ECO:0000313" key="8">
    <source>
        <dbReference type="Proteomes" id="UP000663882"/>
    </source>
</evidence>
<dbReference type="EMBL" id="CAJOAX010003681">
    <property type="protein sequence ID" value="CAF3867332.1"/>
    <property type="molecule type" value="Genomic_DNA"/>
</dbReference>
<dbReference type="InterPro" id="IPR006913">
    <property type="entry name" value="CENP-V/GFA"/>
</dbReference>
<organism evidence="6 8">
    <name type="scientific">Rotaria sordida</name>
    <dbReference type="NCBI Taxonomy" id="392033"/>
    <lineage>
        <taxon>Eukaryota</taxon>
        <taxon>Metazoa</taxon>
        <taxon>Spiralia</taxon>
        <taxon>Gnathifera</taxon>
        <taxon>Rotifera</taxon>
        <taxon>Eurotatoria</taxon>
        <taxon>Bdelloidea</taxon>
        <taxon>Philodinida</taxon>
        <taxon>Philodinidae</taxon>
        <taxon>Rotaria</taxon>
    </lineage>
</organism>
<dbReference type="Proteomes" id="UP000663823">
    <property type="component" value="Unassembled WGS sequence"/>
</dbReference>
<gene>
    <name evidence="7" type="ORF">OTI717_LOCUS22026</name>
    <name evidence="6" type="ORF">RFH988_LOCUS27017</name>
</gene>
<dbReference type="SUPFAM" id="SSF51316">
    <property type="entry name" value="Mss4-like"/>
    <property type="match status" value="1"/>
</dbReference>
<dbReference type="PANTHER" id="PTHR33337:SF40">
    <property type="entry name" value="CENP-V_GFA DOMAIN-CONTAINING PROTEIN-RELATED"/>
    <property type="match status" value="1"/>
</dbReference>
<dbReference type="GO" id="GO:0046872">
    <property type="term" value="F:metal ion binding"/>
    <property type="evidence" value="ECO:0007669"/>
    <property type="project" value="UniProtKB-KW"/>
</dbReference>
<evidence type="ECO:0000256" key="1">
    <source>
        <dbReference type="ARBA" id="ARBA00005495"/>
    </source>
</evidence>
<evidence type="ECO:0000313" key="6">
    <source>
        <dbReference type="EMBL" id="CAF1247883.1"/>
    </source>
</evidence>
<keyword evidence="3" id="KW-0862">Zinc</keyword>